<feature type="region of interest" description="Disordered" evidence="1">
    <location>
        <begin position="1"/>
        <end position="40"/>
    </location>
</feature>
<evidence type="ECO:0000313" key="2">
    <source>
        <dbReference type="EMBL" id="OEL12930.1"/>
    </source>
</evidence>
<feature type="region of interest" description="Disordered" evidence="1">
    <location>
        <begin position="52"/>
        <end position="75"/>
    </location>
</feature>
<comment type="caution">
    <text evidence="2">The sequence shown here is derived from an EMBL/GenBank/DDBJ whole genome shotgun (WGS) entry which is preliminary data.</text>
</comment>
<dbReference type="EMBL" id="LWDX02075323">
    <property type="protein sequence ID" value="OEL12930.1"/>
    <property type="molecule type" value="Genomic_DNA"/>
</dbReference>
<evidence type="ECO:0000256" key="1">
    <source>
        <dbReference type="SAM" id="MobiDB-lite"/>
    </source>
</evidence>
<dbReference type="AlphaFoldDB" id="A0A1E5UJ76"/>
<proteinExistence type="predicted"/>
<reference evidence="2 3" key="1">
    <citation type="submission" date="2016-09" db="EMBL/GenBank/DDBJ databases">
        <title>The draft genome of Dichanthelium oligosanthes: A C3 panicoid grass species.</title>
        <authorList>
            <person name="Studer A.J."/>
            <person name="Schnable J.C."/>
            <person name="Brutnell T.P."/>
        </authorList>
    </citation>
    <scope>NUCLEOTIDE SEQUENCE [LARGE SCALE GENOMIC DNA]</scope>
    <source>
        <strain evidence="3">cv. Kellogg 1175</strain>
        <tissue evidence="2">Leaf</tissue>
    </source>
</reference>
<name>A0A1E5UJ76_9POAL</name>
<organism evidence="2 3">
    <name type="scientific">Dichanthelium oligosanthes</name>
    <dbReference type="NCBI Taxonomy" id="888268"/>
    <lineage>
        <taxon>Eukaryota</taxon>
        <taxon>Viridiplantae</taxon>
        <taxon>Streptophyta</taxon>
        <taxon>Embryophyta</taxon>
        <taxon>Tracheophyta</taxon>
        <taxon>Spermatophyta</taxon>
        <taxon>Magnoliopsida</taxon>
        <taxon>Liliopsida</taxon>
        <taxon>Poales</taxon>
        <taxon>Poaceae</taxon>
        <taxon>PACMAD clade</taxon>
        <taxon>Panicoideae</taxon>
        <taxon>Panicodae</taxon>
        <taxon>Paniceae</taxon>
        <taxon>Dichantheliinae</taxon>
        <taxon>Dichanthelium</taxon>
    </lineage>
</organism>
<accession>A0A1E5UJ76</accession>
<protein>
    <submittedName>
        <fullName evidence="2">Uncharacterized protein</fullName>
    </submittedName>
</protein>
<gene>
    <name evidence="2" type="ORF">BAE44_0026051</name>
</gene>
<keyword evidence="3" id="KW-1185">Reference proteome</keyword>
<dbReference type="Proteomes" id="UP000095767">
    <property type="component" value="Unassembled WGS sequence"/>
</dbReference>
<sequence length="149" mass="15614">LRQEGLARGRGQRRRHPSTREDHSEAAPAHGSGVPGCRRAARHVRRVGLRGAAARLVPNEHRGDGSVPPAGAGAAGGAAAVVSSAGMPRVRGNGGGHAAAALPLVRTRRRGDSQILLARGPFSFARRTPDWRGRSRARSDRGALEVSHI</sequence>
<feature type="non-terminal residue" evidence="2">
    <location>
        <position position="1"/>
    </location>
</feature>
<evidence type="ECO:0000313" key="3">
    <source>
        <dbReference type="Proteomes" id="UP000095767"/>
    </source>
</evidence>
<feature type="region of interest" description="Disordered" evidence="1">
    <location>
        <begin position="129"/>
        <end position="149"/>
    </location>
</feature>
<feature type="compositionally biased region" description="Low complexity" evidence="1">
    <location>
        <begin position="65"/>
        <end position="75"/>
    </location>
</feature>